<gene>
    <name evidence="7" type="ORF">BU204_23385</name>
</gene>
<keyword evidence="3 5" id="KW-0238">DNA-binding</keyword>
<dbReference type="InterPro" id="IPR050109">
    <property type="entry name" value="HTH-type_TetR-like_transc_reg"/>
</dbReference>
<name>A0A1Q8CLH7_9PSEU</name>
<feature type="domain" description="HTH tetR-type" evidence="6">
    <location>
        <begin position="14"/>
        <end position="74"/>
    </location>
</feature>
<dbReference type="SUPFAM" id="SSF46689">
    <property type="entry name" value="Homeodomain-like"/>
    <property type="match status" value="1"/>
</dbReference>
<keyword evidence="8" id="KW-1185">Reference proteome</keyword>
<dbReference type="Pfam" id="PF00440">
    <property type="entry name" value="TetR_N"/>
    <property type="match status" value="1"/>
</dbReference>
<dbReference type="Proteomes" id="UP000185596">
    <property type="component" value="Unassembled WGS sequence"/>
</dbReference>
<protein>
    <recommendedName>
        <fullName evidence="6">HTH tetR-type domain-containing protein</fullName>
    </recommendedName>
</protein>
<dbReference type="GO" id="GO:0000976">
    <property type="term" value="F:transcription cis-regulatory region binding"/>
    <property type="evidence" value="ECO:0007669"/>
    <property type="project" value="TreeGrafter"/>
</dbReference>
<dbReference type="AlphaFoldDB" id="A0A1Q8CLH7"/>
<organism evidence="7 8">
    <name type="scientific">Actinophytocola xanthii</name>
    <dbReference type="NCBI Taxonomy" id="1912961"/>
    <lineage>
        <taxon>Bacteria</taxon>
        <taxon>Bacillati</taxon>
        <taxon>Actinomycetota</taxon>
        <taxon>Actinomycetes</taxon>
        <taxon>Pseudonocardiales</taxon>
        <taxon>Pseudonocardiaceae</taxon>
    </lineage>
</organism>
<evidence type="ECO:0000256" key="3">
    <source>
        <dbReference type="ARBA" id="ARBA00023125"/>
    </source>
</evidence>
<evidence type="ECO:0000313" key="7">
    <source>
        <dbReference type="EMBL" id="OLF15205.1"/>
    </source>
</evidence>
<evidence type="ECO:0000256" key="4">
    <source>
        <dbReference type="ARBA" id="ARBA00023163"/>
    </source>
</evidence>
<evidence type="ECO:0000313" key="8">
    <source>
        <dbReference type="Proteomes" id="UP000185596"/>
    </source>
</evidence>
<dbReference type="STRING" id="1912961.BU204_23385"/>
<evidence type="ECO:0000256" key="5">
    <source>
        <dbReference type="PROSITE-ProRule" id="PRU00335"/>
    </source>
</evidence>
<reference evidence="7 8" key="1">
    <citation type="submission" date="2016-12" db="EMBL/GenBank/DDBJ databases">
        <title>The draft genome sequence of Actinophytocola sp. 11-183.</title>
        <authorList>
            <person name="Wang W."/>
            <person name="Yuan L."/>
        </authorList>
    </citation>
    <scope>NUCLEOTIDE SEQUENCE [LARGE SCALE GENOMIC DNA]</scope>
    <source>
        <strain evidence="7 8">11-183</strain>
    </source>
</reference>
<dbReference type="Pfam" id="PF13977">
    <property type="entry name" value="TetR_C_6"/>
    <property type="match status" value="1"/>
</dbReference>
<feature type="DNA-binding region" description="H-T-H motif" evidence="5">
    <location>
        <begin position="37"/>
        <end position="56"/>
    </location>
</feature>
<evidence type="ECO:0000256" key="1">
    <source>
        <dbReference type="ARBA" id="ARBA00022491"/>
    </source>
</evidence>
<sequence length="218" mass="23429">MEAIPVHEEGPADSAARDRIIRAVVTLVVDGGLEAVSVRQVAAKVGVTGGMVQHHFPTKQAMLRAAMATVTQGVRARVREARAGLPPAEALREISRLLVPLDAERSREARVWLAFAARAAVDPELAAYHQDTWTELENTLAGLFAAVRQDTAPEAADRTYAALLLAMLDGLAATGLIEPRRLAPERMEMLLDRQIDVLLAALRQGTRPGEGTPSDGHP</sequence>
<proteinExistence type="predicted"/>
<dbReference type="GO" id="GO:0003700">
    <property type="term" value="F:DNA-binding transcription factor activity"/>
    <property type="evidence" value="ECO:0007669"/>
    <property type="project" value="TreeGrafter"/>
</dbReference>
<dbReference type="EMBL" id="MSIE01000044">
    <property type="protein sequence ID" value="OLF15205.1"/>
    <property type="molecule type" value="Genomic_DNA"/>
</dbReference>
<dbReference type="InterPro" id="IPR001647">
    <property type="entry name" value="HTH_TetR"/>
</dbReference>
<keyword evidence="1" id="KW-0678">Repressor</keyword>
<dbReference type="InterPro" id="IPR036271">
    <property type="entry name" value="Tet_transcr_reg_TetR-rel_C_sf"/>
</dbReference>
<dbReference type="PANTHER" id="PTHR30055:SF234">
    <property type="entry name" value="HTH-TYPE TRANSCRIPTIONAL REGULATOR BETI"/>
    <property type="match status" value="1"/>
</dbReference>
<accession>A0A1Q8CLH7</accession>
<keyword evidence="4" id="KW-0804">Transcription</keyword>
<dbReference type="InterPro" id="IPR009057">
    <property type="entry name" value="Homeodomain-like_sf"/>
</dbReference>
<dbReference type="InterPro" id="IPR039538">
    <property type="entry name" value="BetI_C"/>
</dbReference>
<comment type="caution">
    <text evidence="7">The sequence shown here is derived from an EMBL/GenBank/DDBJ whole genome shotgun (WGS) entry which is preliminary data.</text>
</comment>
<dbReference type="PANTHER" id="PTHR30055">
    <property type="entry name" value="HTH-TYPE TRANSCRIPTIONAL REGULATOR RUTR"/>
    <property type="match status" value="1"/>
</dbReference>
<dbReference type="Gene3D" id="1.10.357.10">
    <property type="entry name" value="Tetracycline Repressor, domain 2"/>
    <property type="match status" value="1"/>
</dbReference>
<keyword evidence="2" id="KW-0805">Transcription regulation</keyword>
<evidence type="ECO:0000259" key="6">
    <source>
        <dbReference type="PROSITE" id="PS50977"/>
    </source>
</evidence>
<evidence type="ECO:0000256" key="2">
    <source>
        <dbReference type="ARBA" id="ARBA00023015"/>
    </source>
</evidence>
<dbReference type="PROSITE" id="PS50977">
    <property type="entry name" value="HTH_TETR_2"/>
    <property type="match status" value="1"/>
</dbReference>
<dbReference type="SUPFAM" id="SSF48498">
    <property type="entry name" value="Tetracyclin repressor-like, C-terminal domain"/>
    <property type="match status" value="1"/>
</dbReference>